<dbReference type="RefSeq" id="WP_162271243.1">
    <property type="nucleotide sequence ID" value="NZ_LZEY01000023.1"/>
</dbReference>
<evidence type="ECO:0000313" key="1">
    <source>
        <dbReference type="EMBL" id="OBU07779.1"/>
    </source>
</evidence>
<dbReference type="EMBL" id="LZEY01000023">
    <property type="protein sequence ID" value="OBU07779.1"/>
    <property type="molecule type" value="Genomic_DNA"/>
</dbReference>
<organism evidence="1 2">
    <name type="scientific">Morganella psychrotolerans</name>
    <dbReference type="NCBI Taxonomy" id="368603"/>
    <lineage>
        <taxon>Bacteria</taxon>
        <taxon>Pseudomonadati</taxon>
        <taxon>Pseudomonadota</taxon>
        <taxon>Gammaproteobacteria</taxon>
        <taxon>Enterobacterales</taxon>
        <taxon>Morganellaceae</taxon>
        <taxon>Morganella</taxon>
    </lineage>
</organism>
<dbReference type="InterPro" id="IPR010455">
    <property type="entry name" value="Phage_82_GpQ"/>
</dbReference>
<keyword evidence="2" id="KW-1185">Reference proteome</keyword>
<evidence type="ECO:0008006" key="3">
    <source>
        <dbReference type="Google" id="ProtNLM"/>
    </source>
</evidence>
<dbReference type="Pfam" id="PF06323">
    <property type="entry name" value="Phage_antiter_Q"/>
    <property type="match status" value="1"/>
</dbReference>
<dbReference type="Proteomes" id="UP000092377">
    <property type="component" value="Unassembled WGS sequence"/>
</dbReference>
<reference evidence="2" key="1">
    <citation type="submission" date="2016-06" db="EMBL/GenBank/DDBJ databases">
        <authorList>
            <person name="Butler K."/>
        </authorList>
    </citation>
    <scope>NUCLEOTIDE SEQUENCE [LARGE SCALE GENOMIC DNA]</scope>
    <source>
        <strain evidence="2">GCSL-Mp20</strain>
    </source>
</reference>
<name>A0A1B8HFD5_9GAMM</name>
<evidence type="ECO:0000313" key="2">
    <source>
        <dbReference type="Proteomes" id="UP000092377"/>
    </source>
</evidence>
<accession>A0A1B8HFD5</accession>
<dbReference type="AlphaFoldDB" id="A0A1B8HFD5"/>
<sequence length="225" mass="26587">MIEHDLQYLRDMATIAITDHSSRTKGQLEAFEGFVLENTTRYPRRKPRDITVNGRKVCRETEAVSCWSTHYSVLPMPPIDRVDYQNCSWRRAIMELEEAEQSWLLYCYGKELKFSHQTNITGHVWNEIQKRIEGRRVSKKVKERIKALVWLAVQDYTLNKDGHYYQSELAELVGVASDNWCRNYKTHWKELLLICKTLDCGALRKMRNNRAEIWRKNAAKTCKSQ</sequence>
<gene>
    <name evidence="1" type="ORF">AYY18_06040</name>
</gene>
<comment type="caution">
    <text evidence="1">The sequence shown here is derived from an EMBL/GenBank/DDBJ whole genome shotgun (WGS) entry which is preliminary data.</text>
</comment>
<protein>
    <recommendedName>
        <fullName evidence="3">Antiterminator</fullName>
    </recommendedName>
</protein>
<proteinExistence type="predicted"/>